<evidence type="ECO:0008006" key="4">
    <source>
        <dbReference type="Google" id="ProtNLM"/>
    </source>
</evidence>
<evidence type="ECO:0000313" key="3">
    <source>
        <dbReference type="Proteomes" id="UP000190064"/>
    </source>
</evidence>
<proteinExistence type="predicted"/>
<dbReference type="EMBL" id="MTSD02000001">
    <property type="protein sequence ID" value="OOV88347.1"/>
    <property type="molecule type" value="Genomic_DNA"/>
</dbReference>
<feature type="chain" id="PRO_5010536973" description="Lipoprotein" evidence="1">
    <location>
        <begin position="24"/>
        <end position="185"/>
    </location>
</feature>
<gene>
    <name evidence="2" type="ORF">BTA35_0202185</name>
</gene>
<organism evidence="2 3">
    <name type="scientific">Oceanospirillum linum</name>
    <dbReference type="NCBI Taxonomy" id="966"/>
    <lineage>
        <taxon>Bacteria</taxon>
        <taxon>Pseudomonadati</taxon>
        <taxon>Pseudomonadota</taxon>
        <taxon>Gammaproteobacteria</taxon>
        <taxon>Oceanospirillales</taxon>
        <taxon>Oceanospirillaceae</taxon>
        <taxon>Oceanospirillum</taxon>
    </lineage>
</organism>
<dbReference type="RefSeq" id="WP_077242778.1">
    <property type="nucleotide sequence ID" value="NZ_FXTS01000001.1"/>
</dbReference>
<dbReference type="Proteomes" id="UP000190064">
    <property type="component" value="Unassembled WGS sequence"/>
</dbReference>
<keyword evidence="3" id="KW-1185">Reference proteome</keyword>
<sequence>MKLKALAKALLITGAIAGVSACAQMGTAHNSAQEQMQQAKALYEVHHDDGRIYFFYDKSTYAHFLQHGETPYAFKRIASGPNGETLVFGLNGKDKKKRSGVESVDMYDGKLKPDAFYGEMRAEGRIYVFSTLEDMQNVRATGETPYRFTQIGDGPNGETIVYVLNNSNKKQRPDALIAQFKAQYQ</sequence>
<keyword evidence="1" id="KW-0732">Signal</keyword>
<feature type="signal peptide" evidence="1">
    <location>
        <begin position="1"/>
        <end position="23"/>
    </location>
</feature>
<dbReference type="PROSITE" id="PS51257">
    <property type="entry name" value="PROKAR_LIPOPROTEIN"/>
    <property type="match status" value="1"/>
</dbReference>
<protein>
    <recommendedName>
        <fullName evidence="4">Lipoprotein</fullName>
    </recommendedName>
</protein>
<name>A0A1T1HF65_OCELI</name>
<evidence type="ECO:0000256" key="1">
    <source>
        <dbReference type="SAM" id="SignalP"/>
    </source>
</evidence>
<accession>A0A1T1HF65</accession>
<reference evidence="2" key="1">
    <citation type="submission" date="2017-02" db="EMBL/GenBank/DDBJ databases">
        <title>Draft Genome Sequence of the Salt Water Bacterium Oceanospirillum linum ATCC 11336.</title>
        <authorList>
            <person name="Trachtenberg A.M."/>
            <person name="Carney J.G."/>
            <person name="Linnane J.D."/>
            <person name="Rheaume B.A."/>
            <person name="Pitts N.L."/>
            <person name="Mykles D.L."/>
            <person name="Maclea K.S."/>
        </authorList>
    </citation>
    <scope>NUCLEOTIDE SEQUENCE [LARGE SCALE GENOMIC DNA]</scope>
    <source>
        <strain evidence="2">ATCC 11336</strain>
    </source>
</reference>
<evidence type="ECO:0000313" key="2">
    <source>
        <dbReference type="EMBL" id="OOV88347.1"/>
    </source>
</evidence>
<dbReference type="AlphaFoldDB" id="A0A1T1HF65"/>
<comment type="caution">
    <text evidence="2">The sequence shown here is derived from an EMBL/GenBank/DDBJ whole genome shotgun (WGS) entry which is preliminary data.</text>
</comment>